<dbReference type="PANTHER" id="PTHR37610:SF38">
    <property type="entry name" value="RETROTRANSPOSON COPIA-LIKE N-TERMINAL DOMAIN-CONTAINING PROTEIN"/>
    <property type="match status" value="1"/>
</dbReference>
<organism evidence="1 2">
    <name type="scientific">Buddleja alternifolia</name>
    <dbReference type="NCBI Taxonomy" id="168488"/>
    <lineage>
        <taxon>Eukaryota</taxon>
        <taxon>Viridiplantae</taxon>
        <taxon>Streptophyta</taxon>
        <taxon>Embryophyta</taxon>
        <taxon>Tracheophyta</taxon>
        <taxon>Spermatophyta</taxon>
        <taxon>Magnoliopsida</taxon>
        <taxon>eudicotyledons</taxon>
        <taxon>Gunneridae</taxon>
        <taxon>Pentapetalae</taxon>
        <taxon>asterids</taxon>
        <taxon>lamiids</taxon>
        <taxon>Lamiales</taxon>
        <taxon>Scrophulariaceae</taxon>
        <taxon>Buddlejeae</taxon>
        <taxon>Buddleja</taxon>
    </lineage>
</organism>
<dbReference type="AlphaFoldDB" id="A0AAV6X5W5"/>
<protein>
    <recommendedName>
        <fullName evidence="3">Retrotransposon Copia-like N-terminal domain-containing protein</fullName>
    </recommendedName>
</protein>
<dbReference type="Proteomes" id="UP000826271">
    <property type="component" value="Unassembled WGS sequence"/>
</dbReference>
<evidence type="ECO:0000313" key="1">
    <source>
        <dbReference type="EMBL" id="KAG8374605.1"/>
    </source>
</evidence>
<comment type="caution">
    <text evidence="1">The sequence shown here is derived from an EMBL/GenBank/DDBJ whole genome shotgun (WGS) entry which is preliminary data.</text>
</comment>
<reference evidence="1" key="1">
    <citation type="submission" date="2019-10" db="EMBL/GenBank/DDBJ databases">
        <authorList>
            <person name="Zhang R."/>
            <person name="Pan Y."/>
            <person name="Wang J."/>
            <person name="Ma R."/>
            <person name="Yu S."/>
        </authorList>
    </citation>
    <scope>NUCLEOTIDE SEQUENCE</scope>
    <source>
        <strain evidence="1">LA-IB0</strain>
        <tissue evidence="1">Leaf</tissue>
    </source>
</reference>
<sequence>MYISGKDKLGYINGDFPQPLETDPNFRKWRTENAIVKGWIMNSMATELIGNFIRFPTAKAVWDYVATIYFDGTDTSQTYDLKRKEFVSVMDEPAAQSNSYKSECALSSSNKENHDGWIIDSEPTLNFETNEFQHAQIETIPKETGHEELEKTGNDEQEVMTGIVEIRLQTGTHPIMERRSQSSRLLIMSQPTDYLSRLKHLYSA</sequence>
<proteinExistence type="predicted"/>
<dbReference type="EMBL" id="WHWC01000010">
    <property type="protein sequence ID" value="KAG8374605.1"/>
    <property type="molecule type" value="Genomic_DNA"/>
</dbReference>
<evidence type="ECO:0008006" key="3">
    <source>
        <dbReference type="Google" id="ProtNLM"/>
    </source>
</evidence>
<evidence type="ECO:0000313" key="2">
    <source>
        <dbReference type="Proteomes" id="UP000826271"/>
    </source>
</evidence>
<name>A0AAV6X5W5_9LAMI</name>
<accession>A0AAV6X5W5</accession>
<gene>
    <name evidence="1" type="ORF">BUALT_Bualt10G0012800</name>
</gene>
<keyword evidence="2" id="KW-1185">Reference proteome</keyword>
<dbReference type="PANTHER" id="PTHR37610">
    <property type="entry name" value="CCHC-TYPE DOMAIN-CONTAINING PROTEIN"/>
    <property type="match status" value="1"/>
</dbReference>